<dbReference type="InterPro" id="IPR048097">
    <property type="entry name" value="Cps14G-like"/>
</dbReference>
<evidence type="ECO:0000313" key="7">
    <source>
        <dbReference type="EMBL" id="VYS96844.1"/>
    </source>
</evidence>
<evidence type="ECO:0000256" key="2">
    <source>
        <dbReference type="ARBA" id="ARBA00006962"/>
    </source>
</evidence>
<keyword evidence="4" id="KW-0808">Transferase</keyword>
<dbReference type="PANTHER" id="PTHR12867:SF6">
    <property type="entry name" value="N-ACETYLGLUCOSAMINYLDIPHOSPHODOLICHOL N-ACETYLGLUCOSAMINYLTRANSFERASE"/>
    <property type="match status" value="1"/>
</dbReference>
<evidence type="ECO:0000256" key="3">
    <source>
        <dbReference type="ARBA" id="ARBA00022676"/>
    </source>
</evidence>
<evidence type="ECO:0000256" key="4">
    <source>
        <dbReference type="ARBA" id="ARBA00022679"/>
    </source>
</evidence>
<protein>
    <recommendedName>
        <fullName evidence="6">Glycosyl transferase family 28 C-terminal domain-containing protein</fullName>
    </recommendedName>
</protein>
<evidence type="ECO:0000259" key="6">
    <source>
        <dbReference type="Pfam" id="PF04101"/>
    </source>
</evidence>
<comment type="subcellular location">
    <subcellularLocation>
        <location evidence="1">Endoplasmic reticulum</location>
    </subcellularLocation>
</comment>
<dbReference type="Gene3D" id="3.40.50.2000">
    <property type="entry name" value="Glycogen Phosphorylase B"/>
    <property type="match status" value="1"/>
</dbReference>
<dbReference type="AlphaFoldDB" id="A0A6N2SUU9"/>
<name>A0A6N2SUU9_9FIRM</name>
<sequence length="159" mass="18593">MIFVTLGSQKFQFDRLLKKLDELLENGQITDAVFAQIGYSNYRPQHFEYEQFLNREEFAHRMQECDIVLTHGGTGAIVSAVKKGKKVIAVARLSKYGEHVDDHQIQILRQFEEMNLILPCYEIEKMGQKLKEVESMKFEQYQSNTQRIIQSIEEFIEGI</sequence>
<organism evidence="7">
    <name type="scientific">Blautia glucerasea</name>
    <dbReference type="NCBI Taxonomy" id="536633"/>
    <lineage>
        <taxon>Bacteria</taxon>
        <taxon>Bacillati</taxon>
        <taxon>Bacillota</taxon>
        <taxon>Clostridia</taxon>
        <taxon>Lachnospirales</taxon>
        <taxon>Lachnospiraceae</taxon>
        <taxon>Blautia</taxon>
    </lineage>
</organism>
<keyword evidence="3" id="KW-0328">Glycosyltransferase</keyword>
<dbReference type="GO" id="GO:0016758">
    <property type="term" value="F:hexosyltransferase activity"/>
    <property type="evidence" value="ECO:0007669"/>
    <property type="project" value="InterPro"/>
</dbReference>
<dbReference type="InterPro" id="IPR007235">
    <property type="entry name" value="Glyco_trans_28_C"/>
</dbReference>
<accession>A0A6N2SUU9</accession>
<dbReference type="EMBL" id="CACRST010000011">
    <property type="protein sequence ID" value="VYS96844.1"/>
    <property type="molecule type" value="Genomic_DNA"/>
</dbReference>
<dbReference type="InterPro" id="IPR039042">
    <property type="entry name" value="Alg13-like"/>
</dbReference>
<dbReference type="NCBIfam" id="NF041548">
    <property type="entry name" value="PssE"/>
    <property type="match status" value="1"/>
</dbReference>
<gene>
    <name evidence="7" type="ORF">BGLFYP119_01296</name>
</gene>
<dbReference type="Pfam" id="PF04101">
    <property type="entry name" value="Glyco_tran_28_C"/>
    <property type="match status" value="1"/>
</dbReference>
<proteinExistence type="inferred from homology"/>
<dbReference type="PANTHER" id="PTHR12867">
    <property type="entry name" value="GLYCOSYL TRANSFERASE-RELATED"/>
    <property type="match status" value="1"/>
</dbReference>
<reference evidence="7" key="1">
    <citation type="submission" date="2019-11" db="EMBL/GenBank/DDBJ databases">
        <authorList>
            <person name="Feng L."/>
        </authorList>
    </citation>
    <scope>NUCLEOTIDE SEQUENCE</scope>
    <source>
        <strain evidence="7">BgluceraseaLFYP119</strain>
    </source>
</reference>
<dbReference type="RefSeq" id="WP_156353630.1">
    <property type="nucleotide sequence ID" value="NZ_CACRST010000011.1"/>
</dbReference>
<dbReference type="GO" id="GO:0006488">
    <property type="term" value="P:dolichol-linked oligosaccharide biosynthetic process"/>
    <property type="evidence" value="ECO:0007669"/>
    <property type="project" value="InterPro"/>
</dbReference>
<evidence type="ECO:0000256" key="1">
    <source>
        <dbReference type="ARBA" id="ARBA00004240"/>
    </source>
</evidence>
<feature type="domain" description="Glycosyl transferase family 28 C-terminal" evidence="6">
    <location>
        <begin position="1"/>
        <end position="155"/>
    </location>
</feature>
<keyword evidence="5" id="KW-0256">Endoplasmic reticulum</keyword>
<evidence type="ECO:0000256" key="5">
    <source>
        <dbReference type="ARBA" id="ARBA00022824"/>
    </source>
</evidence>
<comment type="similarity">
    <text evidence="2">Belongs to the glycosyltransferase 28 family.</text>
</comment>